<evidence type="ECO:0000313" key="5">
    <source>
        <dbReference type="EMBL" id="GHO91699.1"/>
    </source>
</evidence>
<evidence type="ECO:0000256" key="2">
    <source>
        <dbReference type="ARBA" id="ARBA00022801"/>
    </source>
</evidence>
<sequence>MVQESINKLRVWIGEQGLDAFLVAQPQNRSYLSGWFNEDTEGSGLLLVGQQQQLLLTNPLYAEVAGREAVGWEVIVPESRQYAPEIAEQAKKYGWSKIGFEAQDISFSEYEKIRAAGDGVYTLQPFERSCIEEMRQIKQSYELDLLKKAIAITDETFAHICQWIQPGMTEKEIQWEILRKMVELGADGLAFETIVASGPHASMPHAHASERRVQLGELITIDMGARYHGYCADMTRTICLGEPAEERMREIYNAALHAMKTCEAGLHAGLSGVAGDALARQALEQAGLAQYYVHSTGHGVGLQIHEGPNLSQRAPEDVPLPAGSVVTVEPGVYIPGWSGVRVEDCVVVHENGVEVLTQSPTELVIPR</sequence>
<gene>
    <name evidence="5" type="ORF">KSF_017470</name>
</gene>
<dbReference type="Pfam" id="PF01321">
    <property type="entry name" value="Creatinase_N"/>
    <property type="match status" value="1"/>
</dbReference>
<reference evidence="5" key="1">
    <citation type="submission" date="2020-10" db="EMBL/GenBank/DDBJ databases">
        <title>Taxonomic study of unclassified bacteria belonging to the class Ktedonobacteria.</title>
        <authorList>
            <person name="Yabe S."/>
            <person name="Wang C.M."/>
            <person name="Zheng Y."/>
            <person name="Sakai Y."/>
            <person name="Cavaletti L."/>
            <person name="Monciardini P."/>
            <person name="Donadio S."/>
        </authorList>
    </citation>
    <scope>NUCLEOTIDE SEQUENCE</scope>
    <source>
        <strain evidence="5">ID150040</strain>
    </source>
</reference>
<evidence type="ECO:0000313" key="6">
    <source>
        <dbReference type="Proteomes" id="UP000597444"/>
    </source>
</evidence>
<dbReference type="GO" id="GO:0008235">
    <property type="term" value="F:metalloexopeptidase activity"/>
    <property type="evidence" value="ECO:0007669"/>
    <property type="project" value="UniProtKB-ARBA"/>
</dbReference>
<dbReference type="PANTHER" id="PTHR46112">
    <property type="entry name" value="AMINOPEPTIDASE"/>
    <property type="match status" value="1"/>
</dbReference>
<accession>A0A8J3II03</accession>
<dbReference type="RefSeq" id="WP_220202579.1">
    <property type="nucleotide sequence ID" value="NZ_BNJK01000001.1"/>
</dbReference>
<feature type="domain" description="Peptidase M24" evidence="3">
    <location>
        <begin position="145"/>
        <end position="350"/>
    </location>
</feature>
<dbReference type="PANTHER" id="PTHR46112:SF3">
    <property type="entry name" value="AMINOPEPTIDASE YPDF"/>
    <property type="match status" value="1"/>
</dbReference>
<protein>
    <submittedName>
        <fullName evidence="5">Xaa-Pro dipeptidase</fullName>
    </submittedName>
</protein>
<feature type="domain" description="Creatinase N-terminal" evidence="4">
    <location>
        <begin position="6"/>
        <end position="137"/>
    </location>
</feature>
<dbReference type="InterPro" id="IPR001714">
    <property type="entry name" value="Pept_M24_MAP"/>
</dbReference>
<dbReference type="PROSITE" id="PS00491">
    <property type="entry name" value="PROLINE_PEPTIDASE"/>
    <property type="match status" value="1"/>
</dbReference>
<organism evidence="5 6">
    <name type="scientific">Reticulibacter mediterranei</name>
    <dbReference type="NCBI Taxonomy" id="2778369"/>
    <lineage>
        <taxon>Bacteria</taxon>
        <taxon>Bacillati</taxon>
        <taxon>Chloroflexota</taxon>
        <taxon>Ktedonobacteria</taxon>
        <taxon>Ktedonobacterales</taxon>
        <taxon>Reticulibacteraceae</taxon>
        <taxon>Reticulibacter</taxon>
    </lineage>
</organism>
<dbReference type="InterPro" id="IPR000587">
    <property type="entry name" value="Creatinase_N"/>
</dbReference>
<dbReference type="Gene3D" id="3.40.350.10">
    <property type="entry name" value="Creatinase/prolidase N-terminal domain"/>
    <property type="match status" value="1"/>
</dbReference>
<dbReference type="SUPFAM" id="SSF53092">
    <property type="entry name" value="Creatinase/prolidase N-terminal domain"/>
    <property type="match status" value="1"/>
</dbReference>
<dbReference type="Gene3D" id="3.90.230.10">
    <property type="entry name" value="Creatinase/methionine aminopeptidase superfamily"/>
    <property type="match status" value="1"/>
</dbReference>
<dbReference type="InterPro" id="IPR001131">
    <property type="entry name" value="Peptidase_M24B_aminopep-P_CS"/>
</dbReference>
<dbReference type="PRINTS" id="PR00599">
    <property type="entry name" value="MAPEPTIDASE"/>
</dbReference>
<dbReference type="Proteomes" id="UP000597444">
    <property type="component" value="Unassembled WGS sequence"/>
</dbReference>
<dbReference type="InterPro" id="IPR000994">
    <property type="entry name" value="Pept_M24"/>
</dbReference>
<dbReference type="InterPro" id="IPR050659">
    <property type="entry name" value="Peptidase_M24B"/>
</dbReference>
<dbReference type="Pfam" id="PF00557">
    <property type="entry name" value="Peptidase_M24"/>
    <property type="match status" value="1"/>
</dbReference>
<keyword evidence="1" id="KW-0479">Metal-binding</keyword>
<dbReference type="InterPro" id="IPR029149">
    <property type="entry name" value="Creatin/AminoP/Spt16_N"/>
</dbReference>
<dbReference type="GO" id="GO:0004177">
    <property type="term" value="F:aminopeptidase activity"/>
    <property type="evidence" value="ECO:0007669"/>
    <property type="project" value="UniProtKB-ARBA"/>
</dbReference>
<dbReference type="AlphaFoldDB" id="A0A8J3II03"/>
<proteinExistence type="predicted"/>
<evidence type="ECO:0000256" key="1">
    <source>
        <dbReference type="ARBA" id="ARBA00022723"/>
    </source>
</evidence>
<evidence type="ECO:0000259" key="4">
    <source>
        <dbReference type="Pfam" id="PF01321"/>
    </source>
</evidence>
<dbReference type="GO" id="GO:0046872">
    <property type="term" value="F:metal ion binding"/>
    <property type="evidence" value="ECO:0007669"/>
    <property type="project" value="UniProtKB-KW"/>
</dbReference>
<evidence type="ECO:0000259" key="3">
    <source>
        <dbReference type="Pfam" id="PF00557"/>
    </source>
</evidence>
<comment type="caution">
    <text evidence="5">The sequence shown here is derived from an EMBL/GenBank/DDBJ whole genome shotgun (WGS) entry which is preliminary data.</text>
</comment>
<keyword evidence="2" id="KW-0378">Hydrolase</keyword>
<dbReference type="SUPFAM" id="SSF55920">
    <property type="entry name" value="Creatinase/aminopeptidase"/>
    <property type="match status" value="1"/>
</dbReference>
<dbReference type="CDD" id="cd01092">
    <property type="entry name" value="APP-like"/>
    <property type="match status" value="1"/>
</dbReference>
<dbReference type="InterPro" id="IPR036005">
    <property type="entry name" value="Creatinase/aminopeptidase-like"/>
</dbReference>
<dbReference type="EMBL" id="BNJK01000001">
    <property type="protein sequence ID" value="GHO91699.1"/>
    <property type="molecule type" value="Genomic_DNA"/>
</dbReference>
<keyword evidence="6" id="KW-1185">Reference proteome</keyword>
<name>A0A8J3II03_9CHLR</name>